<evidence type="ECO:0000313" key="4">
    <source>
        <dbReference type="EMBL" id="KAL3095908.1"/>
    </source>
</evidence>
<name>A0ABD2JZA5_HETSC</name>
<reference evidence="4 5" key="1">
    <citation type="submission" date="2024-10" db="EMBL/GenBank/DDBJ databases">
        <authorList>
            <person name="Kim D."/>
        </authorList>
    </citation>
    <scope>NUCLEOTIDE SEQUENCE [LARGE SCALE GENOMIC DNA]</scope>
    <source>
        <strain evidence="4">Taebaek</strain>
    </source>
</reference>
<comment type="caution">
    <text evidence="4">The sequence shown here is derived from an EMBL/GenBank/DDBJ whole genome shotgun (WGS) entry which is preliminary data.</text>
</comment>
<dbReference type="CDD" id="cd06526">
    <property type="entry name" value="metazoan_ACD"/>
    <property type="match status" value="1"/>
</dbReference>
<dbReference type="PROSITE" id="PS01031">
    <property type="entry name" value="SHSP"/>
    <property type="match status" value="1"/>
</dbReference>
<keyword evidence="5" id="KW-1185">Reference proteome</keyword>
<evidence type="ECO:0000256" key="2">
    <source>
        <dbReference type="RuleBase" id="RU003616"/>
    </source>
</evidence>
<organism evidence="4 5">
    <name type="scientific">Heterodera schachtii</name>
    <name type="common">Sugarbeet cyst nematode worm</name>
    <name type="synonym">Tylenchus schachtii</name>
    <dbReference type="NCBI Taxonomy" id="97005"/>
    <lineage>
        <taxon>Eukaryota</taxon>
        <taxon>Metazoa</taxon>
        <taxon>Ecdysozoa</taxon>
        <taxon>Nematoda</taxon>
        <taxon>Chromadorea</taxon>
        <taxon>Rhabditida</taxon>
        <taxon>Tylenchina</taxon>
        <taxon>Tylenchomorpha</taxon>
        <taxon>Tylenchoidea</taxon>
        <taxon>Heteroderidae</taxon>
        <taxon>Heteroderinae</taxon>
        <taxon>Heterodera</taxon>
    </lineage>
</organism>
<sequence length="115" mass="13416">MIHPMDVIDLTHEWSADLWDWPLQHKDGVVRVHNGHDRWEVGLDAAFFRPDEIEISLAGDHLFVYCHHEERSDEHGSISREIKRSYKLPDDVDTATIRSHLTLQGILRVTAQKKK</sequence>
<gene>
    <name evidence="4" type="ORF">niasHS_005667</name>
</gene>
<dbReference type="InterPro" id="IPR001436">
    <property type="entry name" value="Alpha-crystallin/sHSP_animal"/>
</dbReference>
<dbReference type="PRINTS" id="PR00299">
    <property type="entry name" value="ACRYSTALLIN"/>
</dbReference>
<evidence type="ECO:0000259" key="3">
    <source>
        <dbReference type="PROSITE" id="PS01031"/>
    </source>
</evidence>
<dbReference type="AlphaFoldDB" id="A0ABD2JZA5"/>
<evidence type="ECO:0000313" key="5">
    <source>
        <dbReference type="Proteomes" id="UP001620645"/>
    </source>
</evidence>
<dbReference type="EMBL" id="JBICCN010000078">
    <property type="protein sequence ID" value="KAL3095908.1"/>
    <property type="molecule type" value="Genomic_DNA"/>
</dbReference>
<accession>A0ABD2JZA5</accession>
<dbReference type="SUPFAM" id="SSF49764">
    <property type="entry name" value="HSP20-like chaperones"/>
    <property type="match status" value="1"/>
</dbReference>
<dbReference type="PANTHER" id="PTHR45640:SF35">
    <property type="entry name" value="HEAT SHOCK PROTEIN HSP-12.2"/>
    <property type="match status" value="1"/>
</dbReference>
<dbReference type="Gene3D" id="2.60.40.790">
    <property type="match status" value="1"/>
</dbReference>
<feature type="domain" description="SHSP" evidence="3">
    <location>
        <begin position="20"/>
        <end position="115"/>
    </location>
</feature>
<dbReference type="InterPro" id="IPR008978">
    <property type="entry name" value="HSP20-like_chaperone"/>
</dbReference>
<dbReference type="Pfam" id="PF00011">
    <property type="entry name" value="HSP20"/>
    <property type="match status" value="1"/>
</dbReference>
<evidence type="ECO:0000256" key="1">
    <source>
        <dbReference type="PROSITE-ProRule" id="PRU00285"/>
    </source>
</evidence>
<comment type="similarity">
    <text evidence="1 2">Belongs to the small heat shock protein (HSP20) family.</text>
</comment>
<protein>
    <recommendedName>
        <fullName evidence="3">SHSP domain-containing protein</fullName>
    </recommendedName>
</protein>
<dbReference type="Proteomes" id="UP001620645">
    <property type="component" value="Unassembled WGS sequence"/>
</dbReference>
<proteinExistence type="inferred from homology"/>
<dbReference type="PANTHER" id="PTHR45640">
    <property type="entry name" value="HEAT SHOCK PROTEIN HSP-12.2-RELATED"/>
    <property type="match status" value="1"/>
</dbReference>
<dbReference type="InterPro" id="IPR002068">
    <property type="entry name" value="A-crystallin/Hsp20_dom"/>
</dbReference>